<feature type="transmembrane region" description="Helical" evidence="8">
    <location>
        <begin position="561"/>
        <end position="580"/>
    </location>
</feature>
<feature type="domain" description="Cas1p 10 TM acyl transferase" evidence="9">
    <location>
        <begin position="360"/>
        <end position="803"/>
    </location>
</feature>
<evidence type="ECO:0000256" key="2">
    <source>
        <dbReference type="ARBA" id="ARBA00010666"/>
    </source>
</evidence>
<dbReference type="GO" id="GO:0016020">
    <property type="term" value="C:membrane"/>
    <property type="evidence" value="ECO:0007669"/>
    <property type="project" value="UniProtKB-SubCell"/>
</dbReference>
<feature type="transmembrane region" description="Helical" evidence="8">
    <location>
        <begin position="483"/>
        <end position="501"/>
    </location>
</feature>
<keyword evidence="6 8" id="KW-0472">Membrane</keyword>
<dbReference type="GO" id="GO:0016740">
    <property type="term" value="F:transferase activity"/>
    <property type="evidence" value="ECO:0007669"/>
    <property type="project" value="UniProtKB-KW"/>
</dbReference>
<evidence type="ECO:0000256" key="7">
    <source>
        <dbReference type="ARBA" id="ARBA00023180"/>
    </source>
</evidence>
<name>A0A8K0JFQ5_9TREE</name>
<dbReference type="GO" id="GO:0005975">
    <property type="term" value="P:carbohydrate metabolic process"/>
    <property type="evidence" value="ECO:0007669"/>
    <property type="project" value="UniProtKB-ARBA"/>
</dbReference>
<evidence type="ECO:0000313" key="10">
    <source>
        <dbReference type="EMBL" id="KAG7527327.1"/>
    </source>
</evidence>
<feature type="transmembrane region" description="Helical" evidence="8">
    <location>
        <begin position="537"/>
        <end position="555"/>
    </location>
</feature>
<keyword evidence="4 8" id="KW-0812">Transmembrane</keyword>
<dbReference type="EMBL" id="JABELV010000326">
    <property type="protein sequence ID" value="KAG7527327.1"/>
    <property type="molecule type" value="Genomic_DNA"/>
</dbReference>
<dbReference type="AlphaFoldDB" id="A0A8K0JFQ5"/>
<feature type="transmembrane region" description="Helical" evidence="8">
    <location>
        <begin position="413"/>
        <end position="431"/>
    </location>
</feature>
<evidence type="ECO:0000256" key="6">
    <source>
        <dbReference type="ARBA" id="ARBA00023136"/>
    </source>
</evidence>
<proteinExistence type="inferred from homology"/>
<feature type="transmembrane region" description="Helical" evidence="8">
    <location>
        <begin position="667"/>
        <end position="690"/>
    </location>
</feature>
<feature type="transmembrane region" description="Helical" evidence="8">
    <location>
        <begin position="592"/>
        <end position="613"/>
    </location>
</feature>
<keyword evidence="3" id="KW-0808">Transferase</keyword>
<dbReference type="Proteomes" id="UP000812966">
    <property type="component" value="Unassembled WGS sequence"/>
</dbReference>
<evidence type="ECO:0000259" key="9">
    <source>
        <dbReference type="Pfam" id="PF07779"/>
    </source>
</evidence>
<keyword evidence="11" id="KW-1185">Reference proteome</keyword>
<dbReference type="GO" id="GO:0005794">
    <property type="term" value="C:Golgi apparatus"/>
    <property type="evidence" value="ECO:0007669"/>
    <property type="project" value="UniProtKB-ARBA"/>
</dbReference>
<evidence type="ECO:0000256" key="3">
    <source>
        <dbReference type="ARBA" id="ARBA00022679"/>
    </source>
</evidence>
<reference evidence="10" key="1">
    <citation type="submission" date="2020-04" db="EMBL/GenBank/DDBJ databases">
        <title>Analysis of mating type loci in Filobasidium floriforme.</title>
        <authorList>
            <person name="Nowrousian M."/>
        </authorList>
    </citation>
    <scope>NUCLEOTIDE SEQUENCE</scope>
    <source>
        <strain evidence="10">CBS 6242</strain>
    </source>
</reference>
<keyword evidence="5 8" id="KW-1133">Transmembrane helix</keyword>
<accession>A0A8K0JFQ5</accession>
<comment type="subcellular location">
    <subcellularLocation>
        <location evidence="1">Membrane</location>
        <topology evidence="1">Multi-pass membrane protein</topology>
    </subcellularLocation>
</comment>
<evidence type="ECO:0000313" key="11">
    <source>
        <dbReference type="Proteomes" id="UP000812966"/>
    </source>
</evidence>
<gene>
    <name evidence="10" type="ORF">FFLO_07043</name>
</gene>
<keyword evidence="7" id="KW-0325">Glycoprotein</keyword>
<feature type="transmembrane region" description="Helical" evidence="8">
    <location>
        <begin position="633"/>
        <end position="655"/>
    </location>
</feature>
<feature type="transmembrane region" description="Helical" evidence="8">
    <location>
        <begin position="443"/>
        <end position="462"/>
    </location>
</feature>
<feature type="transmembrane region" description="Helical" evidence="8">
    <location>
        <begin position="702"/>
        <end position="719"/>
    </location>
</feature>
<sequence length="921" mass="101681">MSAASRQQAAAGRINPNWLHYGAAALLGAIVLGNVLRWGILGWTDPYRCEALLTTGSWSDPGTWSNWQPEGCILSTPTPALLSKCLLPQPSPPTGLSSLFSPTSSSSSSSSLSAGKSSATIRFIGDSTVRQVYHAASQLMDPSLAGAAGASAGDKHTDKEVRVKGKNGGEVVFSFWWDPFLNTTKTIEYLGRPTSSPSSLLVLGSGLWYLRHPSSGGLSAWTTMVDETFNSIVSSQPKSQSHLLPPPMPMLRDGLGIADSIVFLPVTRPVDSRLNPDRAETINHVDVEAMNSGLLARLLTSHTSGLTPSTHTTAPVVIPTVLNDLLVPSETEDGLHYSDKIVKKQAEILLGYRCNDMANEMSGACCRREKRLTIMQVVVLFFVCAWAPLSILLRSKATTFAAKNNHLLVPPKAAMPFTIFGTAILYLFLADRTSVFLKEQKQYNVWTFSILVLIALGIGLITTVRRDKDMGFLNREQTDEWKGWMQIAILIYHFFGASKISGIYNSIRVLVASYLFMTGFIHLSTDYKKNEFGFQRIAMVMVRLNLLSVVLPYTMNTDYAFYYFAPLVSWWYMIIYATMLVGHKYNDKPAFLLPKIIVSGVLVALFMKQGWIMERIFTVLKLVFGIQWSAKEWSFRVSLDLYIVYGGMLCSYAYIKIKELRFPDKPWFAMARNSAIGASVLAFIWFFWFQLSLPNKFIYNDYHPVVSAIPIFAFIVLRNASGLLRSASSKVFMFIGQCSLETFILQFHGWMASDTRGILMVIPGTRWRPLNLVLSTIVFIWLSYKVSNATGEITDWAVGLPKKKPAGLPVPVTAASAPTTAPSASTVVVDAIGSNGSAGAVPESIALMNRDEPNKEFNVDNEGLLEKEIPPTATRRSNAKGILNQLSSHPQVAAFTEAAKTRPSIKLSLTLVVLWILNLLY</sequence>
<evidence type="ECO:0000256" key="1">
    <source>
        <dbReference type="ARBA" id="ARBA00004141"/>
    </source>
</evidence>
<feature type="transmembrane region" description="Helical" evidence="8">
    <location>
        <begin position="21"/>
        <end position="40"/>
    </location>
</feature>
<evidence type="ECO:0000256" key="5">
    <source>
        <dbReference type="ARBA" id="ARBA00022989"/>
    </source>
</evidence>
<organism evidence="10 11">
    <name type="scientific">Filobasidium floriforme</name>
    <dbReference type="NCBI Taxonomy" id="5210"/>
    <lineage>
        <taxon>Eukaryota</taxon>
        <taxon>Fungi</taxon>
        <taxon>Dikarya</taxon>
        <taxon>Basidiomycota</taxon>
        <taxon>Agaricomycotina</taxon>
        <taxon>Tremellomycetes</taxon>
        <taxon>Filobasidiales</taxon>
        <taxon>Filobasidiaceae</taxon>
        <taxon>Filobasidium</taxon>
    </lineage>
</organism>
<dbReference type="Pfam" id="PF07779">
    <property type="entry name" value="Cas1_AcylT"/>
    <property type="match status" value="1"/>
</dbReference>
<dbReference type="PANTHER" id="PTHR13533:SF1">
    <property type="entry name" value="N-ACETYLNEURAMINATE 9-O-ACETYLTRANSFERASE"/>
    <property type="match status" value="1"/>
</dbReference>
<comment type="caution">
    <text evidence="10">The sequence shown here is derived from an EMBL/GenBank/DDBJ whole genome shotgun (WGS) entry which is preliminary data.</text>
</comment>
<dbReference type="PANTHER" id="PTHR13533">
    <property type="entry name" value="N-ACETYLNEURAMINATE 9-O-ACETYLTRANSFERASE"/>
    <property type="match status" value="1"/>
</dbReference>
<comment type="similarity">
    <text evidence="2">Belongs to the PC-esterase family. CASD1 subfamily.</text>
</comment>
<evidence type="ECO:0000256" key="4">
    <source>
        <dbReference type="ARBA" id="ARBA00022692"/>
    </source>
</evidence>
<evidence type="ECO:0000256" key="8">
    <source>
        <dbReference type="SAM" id="Phobius"/>
    </source>
</evidence>
<dbReference type="InterPro" id="IPR012419">
    <property type="entry name" value="Cas1_AcylTrans_dom"/>
</dbReference>
<feature type="transmembrane region" description="Helical" evidence="8">
    <location>
        <begin position="374"/>
        <end position="393"/>
    </location>
</feature>
<protein>
    <recommendedName>
        <fullName evidence="9">Cas1p 10 TM acyl transferase domain-containing protein</fullName>
    </recommendedName>
</protein>